<dbReference type="Proteomes" id="UP000800235">
    <property type="component" value="Unassembled WGS sequence"/>
</dbReference>
<dbReference type="EMBL" id="MU007097">
    <property type="protein sequence ID" value="KAF2421574.1"/>
    <property type="molecule type" value="Genomic_DNA"/>
</dbReference>
<reference evidence="2" key="1">
    <citation type="journal article" date="2020" name="Stud. Mycol.">
        <title>101 Dothideomycetes genomes: a test case for predicting lifestyles and emergence of pathogens.</title>
        <authorList>
            <person name="Haridas S."/>
            <person name="Albert R."/>
            <person name="Binder M."/>
            <person name="Bloem J."/>
            <person name="Labutti K."/>
            <person name="Salamov A."/>
            <person name="Andreopoulos B."/>
            <person name="Baker S."/>
            <person name="Barry K."/>
            <person name="Bills G."/>
            <person name="Bluhm B."/>
            <person name="Cannon C."/>
            <person name="Castanera R."/>
            <person name="Culley D."/>
            <person name="Daum C."/>
            <person name="Ezra D."/>
            <person name="Gonzalez J."/>
            <person name="Henrissat B."/>
            <person name="Kuo A."/>
            <person name="Liang C."/>
            <person name="Lipzen A."/>
            <person name="Lutzoni F."/>
            <person name="Magnuson J."/>
            <person name="Mondo S."/>
            <person name="Nolan M."/>
            <person name="Ohm R."/>
            <person name="Pangilinan J."/>
            <person name="Park H.-J."/>
            <person name="Ramirez L."/>
            <person name="Alfaro M."/>
            <person name="Sun H."/>
            <person name="Tritt A."/>
            <person name="Yoshinaga Y."/>
            <person name="Zwiers L.-H."/>
            <person name="Turgeon B."/>
            <person name="Goodwin S."/>
            <person name="Spatafora J."/>
            <person name="Crous P."/>
            <person name="Grigoriev I."/>
        </authorList>
    </citation>
    <scope>NUCLEOTIDE SEQUENCE</scope>
    <source>
        <strain evidence="2">CBS 130266</strain>
    </source>
</reference>
<proteinExistence type="predicted"/>
<sequence>MRDPKNRGAFMMSFRAGDKKESAEAATIMPVYGTRVKVEILNGKFTGQVIEDHLSLGDDFVVACRGSRTWNPDKEVLFDATIEFVNDPTSVNRRMISIKDLMRGQTRDDIGPDFPAMLLGAPEKVVNHGYLEKNLNGPKKLKVFNILRQWGLNSGQMDAVKAIFGDNDVTNVWGPAGTGKTLTTQATTDALTSVGLKCMVTGPSHQSVDQAMAKLKAKAVDLSKLKMAKRRPPMCLLLSSGTPKSSPKRLPFGDSSAIPWPNPTTCTKPITIMSLRSKTLQPGPDPSVRTSKSISLLNAISNSRIFWETLIEPKRRPRT</sequence>
<dbReference type="Pfam" id="PF13604">
    <property type="entry name" value="AAA_30"/>
    <property type="match status" value="1"/>
</dbReference>
<dbReference type="AlphaFoldDB" id="A0A9P4NHG6"/>
<comment type="caution">
    <text evidence="2">The sequence shown here is derived from an EMBL/GenBank/DDBJ whole genome shotgun (WGS) entry which is preliminary data.</text>
</comment>
<dbReference type="Gene3D" id="3.40.50.300">
    <property type="entry name" value="P-loop containing nucleotide triphosphate hydrolases"/>
    <property type="match status" value="1"/>
</dbReference>
<name>A0A9P4NHG6_9PEZI</name>
<protein>
    <recommendedName>
        <fullName evidence="4">DNA2/NAM7 helicase helicase domain-containing protein</fullName>
    </recommendedName>
</protein>
<dbReference type="InterPro" id="IPR027417">
    <property type="entry name" value="P-loop_NTPase"/>
</dbReference>
<evidence type="ECO:0008006" key="4">
    <source>
        <dbReference type="Google" id="ProtNLM"/>
    </source>
</evidence>
<evidence type="ECO:0000256" key="1">
    <source>
        <dbReference type="SAM" id="MobiDB-lite"/>
    </source>
</evidence>
<dbReference type="SUPFAM" id="SSF52540">
    <property type="entry name" value="P-loop containing nucleoside triphosphate hydrolases"/>
    <property type="match status" value="1"/>
</dbReference>
<evidence type="ECO:0000313" key="2">
    <source>
        <dbReference type="EMBL" id="KAF2421574.1"/>
    </source>
</evidence>
<gene>
    <name evidence="2" type="ORF">EJ08DRAFT_493202</name>
</gene>
<organism evidence="2 3">
    <name type="scientific">Tothia fuscella</name>
    <dbReference type="NCBI Taxonomy" id="1048955"/>
    <lineage>
        <taxon>Eukaryota</taxon>
        <taxon>Fungi</taxon>
        <taxon>Dikarya</taxon>
        <taxon>Ascomycota</taxon>
        <taxon>Pezizomycotina</taxon>
        <taxon>Dothideomycetes</taxon>
        <taxon>Pleosporomycetidae</taxon>
        <taxon>Venturiales</taxon>
        <taxon>Cylindrosympodiaceae</taxon>
        <taxon>Tothia</taxon>
    </lineage>
</organism>
<accession>A0A9P4NHG6</accession>
<dbReference type="OrthoDB" id="3946766at2759"/>
<keyword evidence="3" id="KW-1185">Reference proteome</keyword>
<evidence type="ECO:0000313" key="3">
    <source>
        <dbReference type="Proteomes" id="UP000800235"/>
    </source>
</evidence>
<feature type="region of interest" description="Disordered" evidence="1">
    <location>
        <begin position="237"/>
        <end position="258"/>
    </location>
</feature>